<evidence type="ECO:0008006" key="4">
    <source>
        <dbReference type="Google" id="ProtNLM"/>
    </source>
</evidence>
<protein>
    <recommendedName>
        <fullName evidence="4">VCBS repeat-containing protein</fullName>
    </recommendedName>
</protein>
<accession>A0A4V3A7J1</accession>
<name>A0A4V3A7J1_9HYPH</name>
<dbReference type="EMBL" id="SMSI01000001">
    <property type="protein sequence ID" value="TDH39045.1"/>
    <property type="molecule type" value="Genomic_DNA"/>
</dbReference>
<feature type="chain" id="PRO_5020879544" description="VCBS repeat-containing protein" evidence="1">
    <location>
        <begin position="35"/>
        <end position="216"/>
    </location>
</feature>
<reference evidence="2 3" key="1">
    <citation type="journal article" date="2013" name="Int. J. Syst. Evol. Microbiol.">
        <title>Hoeflea suaedae sp. nov., an endophytic bacterium isolated from the root of the halophyte Suaeda maritima.</title>
        <authorList>
            <person name="Chung E.J."/>
            <person name="Park J.A."/>
            <person name="Pramanik P."/>
            <person name="Bibi F."/>
            <person name="Jeon C.O."/>
            <person name="Chung Y.R."/>
        </authorList>
    </citation>
    <scope>NUCLEOTIDE SEQUENCE [LARGE SCALE GENOMIC DNA]</scope>
    <source>
        <strain evidence="2 3">YC6898</strain>
    </source>
</reference>
<sequence>MKSTNTIRRRTAVIAAALAAVLGPAAAGAGSAQAAEIPDFANRIVSAASGDVDGDGKVDLVLLLTPDEDAGERDHGLLLMKGAGKDKDRIRPKAYYPDLVWGGLPGGMVGNRPSVTIAANSSIRLLSHNDSVGRHRWSQTLTLAWRDGKMMLAGYTYSSYDTLVKGGDARKCDVNLLTGRGEREVDEDEEQFTLSLGPLTVEDWPRFQDKGFCGIE</sequence>
<gene>
    <name evidence="2" type="ORF">E2A64_08155</name>
</gene>
<dbReference type="AlphaFoldDB" id="A0A4V3A7J1"/>
<evidence type="ECO:0000256" key="1">
    <source>
        <dbReference type="SAM" id="SignalP"/>
    </source>
</evidence>
<keyword evidence="3" id="KW-1185">Reference proteome</keyword>
<comment type="caution">
    <text evidence="2">The sequence shown here is derived from an EMBL/GenBank/DDBJ whole genome shotgun (WGS) entry which is preliminary data.</text>
</comment>
<dbReference type="Proteomes" id="UP000295131">
    <property type="component" value="Unassembled WGS sequence"/>
</dbReference>
<keyword evidence="1" id="KW-0732">Signal</keyword>
<feature type="signal peptide" evidence="1">
    <location>
        <begin position="1"/>
        <end position="34"/>
    </location>
</feature>
<dbReference type="PROSITE" id="PS51318">
    <property type="entry name" value="TAT"/>
    <property type="match status" value="1"/>
</dbReference>
<dbReference type="RefSeq" id="WP_133283878.1">
    <property type="nucleotide sequence ID" value="NZ_SMSI01000001.1"/>
</dbReference>
<dbReference type="OrthoDB" id="9804182at2"/>
<dbReference type="InterPro" id="IPR006311">
    <property type="entry name" value="TAT_signal"/>
</dbReference>
<evidence type="ECO:0000313" key="2">
    <source>
        <dbReference type="EMBL" id="TDH39045.1"/>
    </source>
</evidence>
<evidence type="ECO:0000313" key="3">
    <source>
        <dbReference type="Proteomes" id="UP000295131"/>
    </source>
</evidence>
<proteinExistence type="predicted"/>
<organism evidence="2 3">
    <name type="scientific">Pseudohoeflea suaedae</name>
    <dbReference type="NCBI Taxonomy" id="877384"/>
    <lineage>
        <taxon>Bacteria</taxon>
        <taxon>Pseudomonadati</taxon>
        <taxon>Pseudomonadota</taxon>
        <taxon>Alphaproteobacteria</taxon>
        <taxon>Hyphomicrobiales</taxon>
        <taxon>Rhizobiaceae</taxon>
        <taxon>Pseudohoeflea</taxon>
    </lineage>
</organism>